<reference evidence="2" key="1">
    <citation type="submission" date="2021-01" db="EMBL/GenBank/DDBJ databases">
        <authorList>
            <person name="Li R."/>
            <person name="Bekaert M."/>
        </authorList>
    </citation>
    <scope>NUCLEOTIDE SEQUENCE</scope>
    <source>
        <strain evidence="2">Farmed</strain>
    </source>
</reference>
<protein>
    <submittedName>
        <fullName evidence="2">Uncharacterized protein</fullName>
    </submittedName>
</protein>
<keyword evidence="3" id="KW-1185">Reference proteome</keyword>
<feature type="transmembrane region" description="Helical" evidence="1">
    <location>
        <begin position="34"/>
        <end position="56"/>
    </location>
</feature>
<feature type="transmembrane region" description="Helical" evidence="1">
    <location>
        <begin position="230"/>
        <end position="249"/>
    </location>
</feature>
<accession>A0A812DY95</accession>
<evidence type="ECO:0000256" key="1">
    <source>
        <dbReference type="SAM" id="Phobius"/>
    </source>
</evidence>
<feature type="transmembrane region" description="Helical" evidence="1">
    <location>
        <begin position="68"/>
        <end position="95"/>
    </location>
</feature>
<feature type="transmembrane region" description="Helical" evidence="1">
    <location>
        <begin position="287"/>
        <end position="309"/>
    </location>
</feature>
<dbReference type="EMBL" id="CAHIKZ030004489">
    <property type="protein sequence ID" value="CAE1311337.1"/>
    <property type="molecule type" value="Genomic_DNA"/>
</dbReference>
<organism evidence="2 3">
    <name type="scientific">Acanthosepion pharaonis</name>
    <name type="common">Pharaoh cuttlefish</name>
    <name type="synonym">Sepia pharaonis</name>
    <dbReference type="NCBI Taxonomy" id="158019"/>
    <lineage>
        <taxon>Eukaryota</taxon>
        <taxon>Metazoa</taxon>
        <taxon>Spiralia</taxon>
        <taxon>Lophotrochozoa</taxon>
        <taxon>Mollusca</taxon>
        <taxon>Cephalopoda</taxon>
        <taxon>Coleoidea</taxon>
        <taxon>Decapodiformes</taxon>
        <taxon>Sepiida</taxon>
        <taxon>Sepiina</taxon>
        <taxon>Sepiidae</taxon>
        <taxon>Acanthosepion</taxon>
    </lineage>
</organism>
<dbReference type="AlphaFoldDB" id="A0A812DY95"/>
<dbReference type="Proteomes" id="UP000597762">
    <property type="component" value="Unassembled WGS sequence"/>
</dbReference>
<keyword evidence="1" id="KW-1133">Transmembrane helix</keyword>
<feature type="transmembrane region" description="Helical" evidence="1">
    <location>
        <begin position="256"/>
        <end position="275"/>
    </location>
</feature>
<gene>
    <name evidence="2" type="ORF">SPHA_62767</name>
</gene>
<name>A0A812DY95_ACAPH</name>
<keyword evidence="1" id="KW-0472">Membrane</keyword>
<feature type="transmembrane region" description="Helical" evidence="1">
    <location>
        <begin position="157"/>
        <end position="179"/>
    </location>
</feature>
<comment type="caution">
    <text evidence="2">The sequence shown here is derived from an EMBL/GenBank/DDBJ whole genome shotgun (WGS) entry which is preliminary data.</text>
</comment>
<keyword evidence="1" id="KW-0812">Transmembrane</keyword>
<sequence>MAVRGANLLAIYKEQKETKMLNRERMRERKKRKYIIFIFNFYFFHIFIYPTFFPAFLLHPLFLLNSLFFSFFLSLFSSSFSVFFLCFPLLFLYVLSLSSSSFSVFLCFSSSSFPAFFLCFPLLFLYVLSVSITPLPSLQIAPFFNISDCIFLSQHALLSFTLFFLCIFFLPYLSIFSILPHNLSKLSFTLFLPLFSLSIFLPHLSLNFFYSCSLNLSACPSLFHSLLSSLILYPLPNPTLFVTFFYPVSLLKFSSLFFFLFNSMISLFVSLFLSFSLSLSVSHIQLFIIRLLFSFFSDLIIPAFLLDYGQHAMSRLPDPSSFFILFFPLFSFSTFLQHLLLHLPLSAYSSFFHSLLSLYLSYLSLNILHTPSQSLKTLFYSLLSSS</sequence>
<evidence type="ECO:0000313" key="2">
    <source>
        <dbReference type="EMBL" id="CAE1311337.1"/>
    </source>
</evidence>
<proteinExistence type="predicted"/>
<feature type="transmembrane region" description="Helical" evidence="1">
    <location>
        <begin position="102"/>
        <end position="128"/>
    </location>
</feature>
<feature type="transmembrane region" description="Helical" evidence="1">
    <location>
        <begin position="186"/>
        <end position="210"/>
    </location>
</feature>
<feature type="transmembrane region" description="Helical" evidence="1">
    <location>
        <begin position="321"/>
        <end position="341"/>
    </location>
</feature>
<evidence type="ECO:0000313" key="3">
    <source>
        <dbReference type="Proteomes" id="UP000597762"/>
    </source>
</evidence>
<feature type="transmembrane region" description="Helical" evidence="1">
    <location>
        <begin position="347"/>
        <end position="368"/>
    </location>
</feature>